<dbReference type="GO" id="GO:0008408">
    <property type="term" value="F:3'-5' exonuclease activity"/>
    <property type="evidence" value="ECO:0007669"/>
    <property type="project" value="InterPro"/>
</dbReference>
<keyword evidence="6" id="KW-0239">DNA-directed DNA polymerase</keyword>
<dbReference type="InterPro" id="IPR029460">
    <property type="entry name" value="DNAPol_HHH"/>
</dbReference>
<dbReference type="InterPro" id="IPR040982">
    <property type="entry name" value="DNA_pol3_finger"/>
</dbReference>
<dbReference type="EMBL" id="FWWW01000074">
    <property type="protein sequence ID" value="SMB96905.1"/>
    <property type="molecule type" value="Genomic_DNA"/>
</dbReference>
<dbReference type="GO" id="GO:0003887">
    <property type="term" value="F:DNA-directed DNA polymerase activity"/>
    <property type="evidence" value="ECO:0007669"/>
    <property type="project" value="UniProtKB-KW"/>
</dbReference>
<evidence type="ECO:0000256" key="6">
    <source>
        <dbReference type="ARBA" id="ARBA00022932"/>
    </source>
</evidence>
<accession>A0A1W1VU62</accession>
<proteinExistence type="predicted"/>
<dbReference type="CDD" id="cd12113">
    <property type="entry name" value="PHP_PolIIIA_DnaE3"/>
    <property type="match status" value="1"/>
</dbReference>
<dbReference type="OrthoDB" id="9803237at2"/>
<comment type="catalytic activity">
    <reaction evidence="7">
        <text>DNA(n) + a 2'-deoxyribonucleoside 5'-triphosphate = DNA(n+1) + diphosphate</text>
        <dbReference type="Rhea" id="RHEA:22508"/>
        <dbReference type="Rhea" id="RHEA-COMP:17339"/>
        <dbReference type="Rhea" id="RHEA-COMP:17340"/>
        <dbReference type="ChEBI" id="CHEBI:33019"/>
        <dbReference type="ChEBI" id="CHEBI:61560"/>
        <dbReference type="ChEBI" id="CHEBI:173112"/>
        <dbReference type="EC" id="2.7.7.7"/>
    </reaction>
</comment>
<keyword evidence="4" id="KW-0548">Nucleotidyltransferase</keyword>
<evidence type="ECO:0000313" key="9">
    <source>
        <dbReference type="EMBL" id="SMB96905.1"/>
    </source>
</evidence>
<evidence type="ECO:0000256" key="1">
    <source>
        <dbReference type="ARBA" id="ARBA00012417"/>
    </source>
</evidence>
<dbReference type="CDD" id="cd04485">
    <property type="entry name" value="DnaE_OBF"/>
    <property type="match status" value="1"/>
</dbReference>
<evidence type="ECO:0000256" key="3">
    <source>
        <dbReference type="ARBA" id="ARBA00022679"/>
    </source>
</evidence>
<dbReference type="Gene3D" id="1.10.150.870">
    <property type="match status" value="1"/>
</dbReference>
<keyword evidence="3" id="KW-0808">Transferase</keyword>
<dbReference type="Pfam" id="PF17657">
    <property type="entry name" value="DNA_pol3_finger"/>
    <property type="match status" value="1"/>
</dbReference>
<evidence type="ECO:0000256" key="2">
    <source>
        <dbReference type="ARBA" id="ARBA00019114"/>
    </source>
</evidence>
<dbReference type="Proteomes" id="UP000192266">
    <property type="component" value="Unassembled WGS sequence"/>
</dbReference>
<dbReference type="InterPro" id="IPR011708">
    <property type="entry name" value="DNA_pol3_alpha_NTPase_dom"/>
</dbReference>
<evidence type="ECO:0000259" key="8">
    <source>
        <dbReference type="SMART" id="SM00481"/>
    </source>
</evidence>
<name>A0A1W1VU62_9BACT</name>
<evidence type="ECO:0000256" key="5">
    <source>
        <dbReference type="ARBA" id="ARBA00022705"/>
    </source>
</evidence>
<dbReference type="InterPro" id="IPR004805">
    <property type="entry name" value="DnaE2/DnaE/PolC"/>
</dbReference>
<feature type="domain" description="Polymerase/histidinol phosphatase N-terminal" evidence="8">
    <location>
        <begin position="5"/>
        <end position="72"/>
    </location>
</feature>
<dbReference type="PANTHER" id="PTHR32294">
    <property type="entry name" value="DNA POLYMERASE III SUBUNIT ALPHA"/>
    <property type="match status" value="1"/>
</dbReference>
<dbReference type="AlphaFoldDB" id="A0A1W1VU62"/>
<dbReference type="Gene3D" id="1.10.10.1600">
    <property type="entry name" value="Bacterial DNA polymerase III alpha subunit, thumb domain"/>
    <property type="match status" value="1"/>
</dbReference>
<dbReference type="InterPro" id="IPR003141">
    <property type="entry name" value="Pol/His_phosphatase_N"/>
</dbReference>
<dbReference type="Pfam" id="PF02811">
    <property type="entry name" value="PHP"/>
    <property type="match status" value="1"/>
</dbReference>
<protein>
    <recommendedName>
        <fullName evidence="2">DNA polymerase III subunit alpha</fullName>
        <ecNumber evidence="1">2.7.7.7</ecNumber>
    </recommendedName>
</protein>
<dbReference type="GO" id="GO:0006260">
    <property type="term" value="P:DNA replication"/>
    <property type="evidence" value="ECO:0007669"/>
    <property type="project" value="UniProtKB-KW"/>
</dbReference>
<dbReference type="Pfam" id="PF14579">
    <property type="entry name" value="HHH_6"/>
    <property type="match status" value="1"/>
</dbReference>
<gene>
    <name evidence="9" type="ORF">SAMN00120144_2957</name>
</gene>
<dbReference type="STRING" id="645990.SAMN00120144_2957"/>
<dbReference type="RefSeq" id="WP_084446371.1">
    <property type="nucleotide sequence ID" value="NZ_FWWW01000074.1"/>
</dbReference>
<dbReference type="EC" id="2.7.7.7" evidence="1"/>
<evidence type="ECO:0000256" key="4">
    <source>
        <dbReference type="ARBA" id="ARBA00022695"/>
    </source>
</evidence>
<organism evidence="9 10">
    <name type="scientific">Hymenobacter roseosalivarius DSM 11622</name>
    <dbReference type="NCBI Taxonomy" id="645990"/>
    <lineage>
        <taxon>Bacteria</taxon>
        <taxon>Pseudomonadati</taxon>
        <taxon>Bacteroidota</taxon>
        <taxon>Cytophagia</taxon>
        <taxon>Cytophagales</taxon>
        <taxon>Hymenobacteraceae</taxon>
        <taxon>Hymenobacter</taxon>
    </lineage>
</organism>
<dbReference type="Pfam" id="PF07733">
    <property type="entry name" value="DNA_pol3_alpha"/>
    <property type="match status" value="1"/>
</dbReference>
<dbReference type="SUPFAM" id="SSF89550">
    <property type="entry name" value="PHP domain-like"/>
    <property type="match status" value="1"/>
</dbReference>
<evidence type="ECO:0000256" key="7">
    <source>
        <dbReference type="ARBA" id="ARBA00049244"/>
    </source>
</evidence>
<evidence type="ECO:0000313" key="10">
    <source>
        <dbReference type="Proteomes" id="UP000192266"/>
    </source>
</evidence>
<reference evidence="9 10" key="1">
    <citation type="submission" date="2017-04" db="EMBL/GenBank/DDBJ databases">
        <authorList>
            <person name="Afonso C.L."/>
            <person name="Miller P.J."/>
            <person name="Scott M.A."/>
            <person name="Spackman E."/>
            <person name="Goraichik I."/>
            <person name="Dimitrov K.M."/>
            <person name="Suarez D.L."/>
            <person name="Swayne D.E."/>
        </authorList>
    </citation>
    <scope>NUCLEOTIDE SEQUENCE [LARGE SCALE GENOMIC DNA]</scope>
    <source>
        <strain evidence="9 10">DSM 11622</strain>
    </source>
</reference>
<keyword evidence="10" id="KW-1185">Reference proteome</keyword>
<keyword evidence="5" id="KW-0235">DNA replication</keyword>
<dbReference type="SMART" id="SM00481">
    <property type="entry name" value="POLIIIAc"/>
    <property type="match status" value="1"/>
</dbReference>
<dbReference type="PANTHER" id="PTHR32294:SF0">
    <property type="entry name" value="DNA POLYMERASE III SUBUNIT ALPHA"/>
    <property type="match status" value="1"/>
</dbReference>
<dbReference type="InterPro" id="IPR016195">
    <property type="entry name" value="Pol/histidinol_Pase-like"/>
</dbReference>
<dbReference type="InterPro" id="IPR004013">
    <property type="entry name" value="PHP_dom"/>
</dbReference>
<dbReference type="InterPro" id="IPR041931">
    <property type="entry name" value="DNA_pol3_alpha_thumb_dom"/>
</dbReference>
<sequence>MPIFSHLHSHTQYSLLDGQASITNLMKKAQADGMPAVALTDHGNMFGAFNFVAEANKYNVKPIVGCEFYMVEDRHKKTFSKEKGEKDKRYHQLLLAKDQAGYHNLSKLCSLSFIEGVYSKFPRIDKELLEQYHEGLIATSCCIGAEIPQTILFRSEAEAEEKLKWWLDMFGDDYYIEIQRHGLMNFDGTGKSQEDVNQVLLGLARKHGVKVICTNDSHYVNQTDYAAHDLLLCVNTGEEHSNPVGDIQTNYYTLMTGKGEVKYDLLDNLRRDHSRDERAQKQLRRIDEELQKPKPHTRFGFANDQFFFKTQAEMNALFADVPESVDNTNEIVDKITPPKLQRDILLPNFPLPPQFANADDFLRHLTYQGAFEGAKPRYSERTPEIEERLDYELRIIQTMGFAGYFLITQDFINHGRSVGVAVGPGRGSAAGSAVAYCVGITNIDPIKYSLLFERFLNPERVSMPDIDIDFDDVNRQKVIDYVVGKYGKTQVAQIITFGTMAAKSSIKDVARAMELALPQTNDLTKMVPDKPGTTLAGAFAENQELDSIRRDESPDNLKGQILRLATQLEGSVRNTGIHAAGIIIAPDDITKYIPVSTSKESELLITQFDGKVIESAGMLKMDFLGLKTLTIIVDALRLIERNHGVKIDIDDIPLDDEKTYALYQRGDTIGTFQFESEGMRQYLKDLRPTNIEDLIAMNALYRPGPMQFIPNFINRKHGREEVVYPHELLQPILEYSQGIMVYQEQIMQTAQILAGYSLGGADLLRRAMGKKDLKKMALERDKFIEGAKNLHGIVAKKANEVFDVMEKFAEYGFNRSHSAAYSVVAYQTGYLKANYPAEYMAAVLTNNMGDIKKVTFFIEEARKQGVAVLGPDVNESLLKFNVNQEGAIRFGMAAVKGAGELAVESMVEEREKGGPYSDIFDFAKRVNLRTVNKKTFESLAQAGAFDDFGKHRRLYLDAPTGDQPLIDKAMRLGQQAAAARESSQHSLFGASAFGAVAAPLPKIHEMEPWSKTEQLRREKEVVGFYLSGHPLDSYKLELDAYCTCGLDVLDNHKNKEIAVAGLINNVLFKTTKMGQPFCTFTLEDYETSISPALFRDDYTKFAPLINPRNYPNEQVPPMYVRLKQELRRHTQDQWDLRIISMQPLADIAEKMSKGVRVRLDLRTVTGPMIDRLEEAIAAAPGKKRLEIQFAEPHEQLAVDMFSRRFQIEPKAFIDKMRELEMDACQLI</sequence>
<dbReference type="NCBIfam" id="NF004226">
    <property type="entry name" value="PRK05673.1"/>
    <property type="match status" value="1"/>
</dbReference>
<dbReference type="Gene3D" id="3.20.20.140">
    <property type="entry name" value="Metal-dependent hydrolases"/>
    <property type="match status" value="1"/>
</dbReference>
<dbReference type="NCBIfam" id="TIGR00594">
    <property type="entry name" value="polc"/>
    <property type="match status" value="1"/>
</dbReference>